<evidence type="ECO:0000313" key="1">
    <source>
        <dbReference type="EMBL" id="PZD95020.1"/>
    </source>
</evidence>
<comment type="caution">
    <text evidence="1">The sequence shown here is derived from an EMBL/GenBank/DDBJ whole genome shotgun (WGS) entry which is preliminary data.</text>
</comment>
<organism evidence="1 2">
    <name type="scientific">Paenibacillus sambharensis</name>
    <dbReference type="NCBI Taxonomy" id="1803190"/>
    <lineage>
        <taxon>Bacteria</taxon>
        <taxon>Bacillati</taxon>
        <taxon>Bacillota</taxon>
        <taxon>Bacilli</taxon>
        <taxon>Bacillales</taxon>
        <taxon>Paenibacillaceae</taxon>
        <taxon>Paenibacillus</taxon>
    </lineage>
</organism>
<reference evidence="1 2" key="1">
    <citation type="submission" date="2018-06" db="EMBL/GenBank/DDBJ databases">
        <title>Paenibacillus imtechensis sp. nov.</title>
        <authorList>
            <person name="Pinnaka A.K."/>
            <person name="Singh H."/>
            <person name="Kaur M."/>
        </authorList>
    </citation>
    <scope>NUCLEOTIDE SEQUENCE [LARGE SCALE GENOMIC DNA]</scope>
    <source>
        <strain evidence="1 2">SMB1</strain>
    </source>
</reference>
<proteinExistence type="predicted"/>
<gene>
    <name evidence="1" type="ORF">DNH61_15385</name>
</gene>
<protein>
    <submittedName>
        <fullName evidence="1">Uncharacterized protein</fullName>
    </submittedName>
</protein>
<dbReference type="AlphaFoldDB" id="A0A2W1LA55"/>
<evidence type="ECO:0000313" key="2">
    <source>
        <dbReference type="Proteomes" id="UP000249522"/>
    </source>
</evidence>
<dbReference type="EMBL" id="QKRB01000046">
    <property type="protein sequence ID" value="PZD95020.1"/>
    <property type="molecule type" value="Genomic_DNA"/>
</dbReference>
<keyword evidence="2" id="KW-1185">Reference proteome</keyword>
<sequence length="164" mass="17939">MIVILLIMLIVAAAYSFNTRSGEDPIDISYKGYAYMPGNSFYSREVTIALKGSYEAENDSFTGSMSVNRVTFTDCSLSPYSGLVCSYEGGKIRSGTVYFSSGLKQLSILIGKGPLYSAIEESGAYNGDLVITIPSFDRASALLIHDMLKNEFQSRQQTVKVPYS</sequence>
<accession>A0A2W1LA55</accession>
<name>A0A2W1LA55_9BACL</name>
<dbReference type="Proteomes" id="UP000249522">
    <property type="component" value="Unassembled WGS sequence"/>
</dbReference>